<evidence type="ECO:0000313" key="3">
    <source>
        <dbReference type="EMBL" id="VUZ44207.1"/>
    </source>
</evidence>
<organism evidence="3 4">
    <name type="scientific">Hymenolepis diminuta</name>
    <name type="common">Rat tapeworm</name>
    <dbReference type="NCBI Taxonomy" id="6216"/>
    <lineage>
        <taxon>Eukaryota</taxon>
        <taxon>Metazoa</taxon>
        <taxon>Spiralia</taxon>
        <taxon>Lophotrochozoa</taxon>
        <taxon>Platyhelminthes</taxon>
        <taxon>Cestoda</taxon>
        <taxon>Eucestoda</taxon>
        <taxon>Cyclophyllidea</taxon>
        <taxon>Hymenolepididae</taxon>
        <taxon>Hymenolepis</taxon>
    </lineage>
</organism>
<proteinExistence type="predicted"/>
<feature type="compositionally biased region" description="Basic residues" evidence="2">
    <location>
        <begin position="1"/>
        <end position="20"/>
    </location>
</feature>
<evidence type="ECO:0000256" key="2">
    <source>
        <dbReference type="SAM" id="MobiDB-lite"/>
    </source>
</evidence>
<keyword evidence="1" id="KW-0175">Coiled coil</keyword>
<gene>
    <name evidence="3" type="ORF">WMSIL1_LOCUS4622</name>
</gene>
<dbReference type="InterPro" id="IPR039308">
    <property type="entry name" value="GAS8"/>
</dbReference>
<feature type="non-terminal residue" evidence="3">
    <location>
        <position position="234"/>
    </location>
</feature>
<protein>
    <recommendedName>
        <fullName evidence="5">Growth arrest-specific protein 8</fullName>
    </recommendedName>
</protein>
<sequence>KAKKGDKKKKPQQQKGRQTRTKQVLHVVEPTEMPRQELEKFTARLREELDRERSERNRTAIERDKITQFWEISKQQVEETCALLRQKERELEDAVERQEMEMQLYRQKVKHLMFEYNAKQSDAQQETAAVINAQTEGARKEVKEILNENSTLKAQMRLKQLESEDMIKSLKNQHETEMTSLRQDFIQQAEELEQRLAKKEAEIRADLETQRVCEIHATEERKNLHIRQLEMAHD</sequence>
<evidence type="ECO:0000313" key="4">
    <source>
        <dbReference type="Proteomes" id="UP000321570"/>
    </source>
</evidence>
<feature type="region of interest" description="Disordered" evidence="2">
    <location>
        <begin position="1"/>
        <end position="23"/>
    </location>
</feature>
<dbReference type="PANTHER" id="PTHR31543">
    <property type="entry name" value="DYNEIN REGULATORY COMPLEX SUBUNIT 4"/>
    <property type="match status" value="1"/>
</dbReference>
<dbReference type="GO" id="GO:0008017">
    <property type="term" value="F:microtubule binding"/>
    <property type="evidence" value="ECO:0007669"/>
    <property type="project" value="InterPro"/>
</dbReference>
<feature type="non-terminal residue" evidence="3">
    <location>
        <position position="1"/>
    </location>
</feature>
<dbReference type="Proteomes" id="UP000321570">
    <property type="component" value="Unassembled WGS sequence"/>
</dbReference>
<keyword evidence="4" id="KW-1185">Reference proteome</keyword>
<dbReference type="GO" id="GO:0031267">
    <property type="term" value="F:small GTPase binding"/>
    <property type="evidence" value="ECO:0007669"/>
    <property type="project" value="InterPro"/>
</dbReference>
<evidence type="ECO:0008006" key="5">
    <source>
        <dbReference type="Google" id="ProtNLM"/>
    </source>
</evidence>
<dbReference type="PANTHER" id="PTHR31543:SF0">
    <property type="entry name" value="DYNEIN REGULATORY COMPLEX SUBUNIT 4"/>
    <property type="match status" value="1"/>
</dbReference>
<accession>A0A564YA86</accession>
<reference evidence="3 4" key="1">
    <citation type="submission" date="2019-07" db="EMBL/GenBank/DDBJ databases">
        <authorList>
            <person name="Jastrzebski P J."/>
            <person name="Paukszto L."/>
            <person name="Jastrzebski P J."/>
        </authorList>
    </citation>
    <scope>NUCLEOTIDE SEQUENCE [LARGE SCALE GENOMIC DNA]</scope>
    <source>
        <strain evidence="3 4">WMS-il1</strain>
    </source>
</reference>
<dbReference type="EMBL" id="CABIJS010000123">
    <property type="protein sequence ID" value="VUZ44207.1"/>
    <property type="molecule type" value="Genomic_DNA"/>
</dbReference>
<feature type="coiled-coil region" evidence="1">
    <location>
        <begin position="182"/>
        <end position="209"/>
    </location>
</feature>
<dbReference type="GO" id="GO:0005794">
    <property type="term" value="C:Golgi apparatus"/>
    <property type="evidence" value="ECO:0007669"/>
    <property type="project" value="TreeGrafter"/>
</dbReference>
<evidence type="ECO:0000256" key="1">
    <source>
        <dbReference type="SAM" id="Coils"/>
    </source>
</evidence>
<feature type="coiled-coil region" evidence="1">
    <location>
        <begin position="35"/>
        <end position="108"/>
    </location>
</feature>
<dbReference type="GO" id="GO:0048870">
    <property type="term" value="P:cell motility"/>
    <property type="evidence" value="ECO:0007669"/>
    <property type="project" value="InterPro"/>
</dbReference>
<dbReference type="AlphaFoldDB" id="A0A564YA86"/>
<dbReference type="GO" id="GO:0005874">
    <property type="term" value="C:microtubule"/>
    <property type="evidence" value="ECO:0007669"/>
    <property type="project" value="TreeGrafter"/>
</dbReference>
<name>A0A564YA86_HYMDI</name>